<dbReference type="InterPro" id="IPR032676">
    <property type="entry name" value="YkuD_2"/>
</dbReference>
<feature type="chain" id="PRO_5009106513" description="Murein L,D-transpeptidase catalytic domain family protein" evidence="1">
    <location>
        <begin position="21"/>
        <end position="241"/>
    </location>
</feature>
<dbReference type="EMBL" id="CP017305">
    <property type="protein sequence ID" value="AOS84462.1"/>
    <property type="molecule type" value="Genomic_DNA"/>
</dbReference>
<evidence type="ECO:0008006" key="4">
    <source>
        <dbReference type="Google" id="ProtNLM"/>
    </source>
</evidence>
<organism evidence="2 3">
    <name type="scientific">Chlorobaculum limnaeum</name>
    <dbReference type="NCBI Taxonomy" id="274537"/>
    <lineage>
        <taxon>Bacteria</taxon>
        <taxon>Pseudomonadati</taxon>
        <taxon>Chlorobiota</taxon>
        <taxon>Chlorobiia</taxon>
        <taxon>Chlorobiales</taxon>
        <taxon>Chlorobiaceae</taxon>
        <taxon>Chlorobaculum</taxon>
    </lineage>
</organism>
<evidence type="ECO:0000313" key="2">
    <source>
        <dbReference type="EMBL" id="AOS84462.1"/>
    </source>
</evidence>
<dbReference type="KEGG" id="clz:BIU88_10155"/>
<feature type="signal peptide" evidence="1">
    <location>
        <begin position="1"/>
        <end position="20"/>
    </location>
</feature>
<accession>A0A1D8CZV2</accession>
<evidence type="ECO:0000256" key="1">
    <source>
        <dbReference type="SAM" id="SignalP"/>
    </source>
</evidence>
<proteinExistence type="predicted"/>
<dbReference type="AlphaFoldDB" id="A0A1D8CZV2"/>
<protein>
    <recommendedName>
        <fullName evidence="4">Murein L,D-transpeptidase catalytic domain family protein</fullName>
    </recommendedName>
</protein>
<name>A0A1D8CZV2_CHLLM</name>
<keyword evidence="1" id="KW-0732">Signal</keyword>
<dbReference type="STRING" id="274537.BIU88_10155"/>
<evidence type="ECO:0000313" key="3">
    <source>
        <dbReference type="Proteomes" id="UP000095185"/>
    </source>
</evidence>
<dbReference type="Proteomes" id="UP000095185">
    <property type="component" value="Chromosome"/>
</dbReference>
<keyword evidence="3" id="KW-1185">Reference proteome</keyword>
<dbReference type="RefSeq" id="WP_069810654.1">
    <property type="nucleotide sequence ID" value="NZ_CP017305.1"/>
</dbReference>
<gene>
    <name evidence="2" type="ORF">BIU88_10155</name>
</gene>
<reference evidence="2" key="1">
    <citation type="submission" date="2016-09" db="EMBL/GenBank/DDBJ databases">
        <title>Genome sequence of Chlorobaculum limnaeum.</title>
        <authorList>
            <person name="Liu Z."/>
            <person name="Tank M."/>
            <person name="Bryant D.A."/>
        </authorList>
    </citation>
    <scope>NUCLEOTIDE SEQUENCE [LARGE SCALE GENOMIC DNA]</scope>
    <source>
        <strain evidence="2">DSM 1677</strain>
    </source>
</reference>
<dbReference type="PANTHER" id="PTHR38477">
    <property type="entry name" value="HYPOTHETICAL EXPORTED PROTEIN"/>
    <property type="match status" value="1"/>
</dbReference>
<dbReference type="Pfam" id="PF13645">
    <property type="entry name" value="YkuD_2"/>
    <property type="match status" value="1"/>
</dbReference>
<sequence length="241" mass="26347">MKKRGIALSLMLFMALPVTSKSITLEDQPMHRRVSSVFNVIGQNSDIDPKALQLALQGYSNLKRQGLIRREGLITLIDFNKPSDRKRLFIIDINSGTVLQAALVAHGRGSGDVMATSFSNKPGSNKSSLGFYLTENTYIGSNGYSLVLKGLDQGINDRAETRSIVIHGADYVSEEYIRQNGRLGRSLGCPALSMDLHQELIDMIKDGTCLFIYHNGEDYASRSVVLNPELALGGGKSENPA</sequence>
<dbReference type="PANTHER" id="PTHR38477:SF1">
    <property type="entry name" value="MUREIN L,D-TRANSPEPTIDASE CATALYTIC DOMAIN FAMILY PROTEIN"/>
    <property type="match status" value="1"/>
</dbReference>